<dbReference type="InterPro" id="IPR011037">
    <property type="entry name" value="Pyrv_Knase-like_insert_dom_sf"/>
</dbReference>
<evidence type="ECO:0000313" key="3">
    <source>
        <dbReference type="Proteomes" id="UP000321721"/>
    </source>
</evidence>
<organism evidence="2 3">
    <name type="scientific">Vicingus serpentipes</name>
    <dbReference type="NCBI Taxonomy" id="1926625"/>
    <lineage>
        <taxon>Bacteria</taxon>
        <taxon>Pseudomonadati</taxon>
        <taxon>Bacteroidota</taxon>
        <taxon>Flavobacteriia</taxon>
        <taxon>Flavobacteriales</taxon>
        <taxon>Vicingaceae</taxon>
        <taxon>Vicingus</taxon>
    </lineage>
</organism>
<dbReference type="SUPFAM" id="SSF50800">
    <property type="entry name" value="PK beta-barrel domain-like"/>
    <property type="match status" value="1"/>
</dbReference>
<dbReference type="OrthoDB" id="9786134at2"/>
<dbReference type="GO" id="GO:0003824">
    <property type="term" value="F:catalytic activity"/>
    <property type="evidence" value="ECO:0007669"/>
    <property type="project" value="InterPro"/>
</dbReference>
<dbReference type="PANTHER" id="PTHR30212:SF2">
    <property type="entry name" value="PROTEIN YIIM"/>
    <property type="match status" value="1"/>
</dbReference>
<feature type="domain" description="MOSC" evidence="1">
    <location>
        <begin position="28"/>
        <end position="163"/>
    </location>
</feature>
<evidence type="ECO:0000313" key="2">
    <source>
        <dbReference type="EMBL" id="TXB66076.1"/>
    </source>
</evidence>
<dbReference type="Proteomes" id="UP000321721">
    <property type="component" value="Unassembled WGS sequence"/>
</dbReference>
<dbReference type="PANTHER" id="PTHR30212">
    <property type="entry name" value="PROTEIN YIIM"/>
    <property type="match status" value="1"/>
</dbReference>
<reference evidence="2 3" key="1">
    <citation type="submission" date="2019-08" db="EMBL/GenBank/DDBJ databases">
        <title>Genome of Vicingus serpentipes NCIMB 15042.</title>
        <authorList>
            <person name="Bowman J.P."/>
        </authorList>
    </citation>
    <scope>NUCLEOTIDE SEQUENCE [LARGE SCALE GENOMIC DNA]</scope>
    <source>
        <strain evidence="2 3">NCIMB 15042</strain>
    </source>
</reference>
<dbReference type="GO" id="GO:0030170">
    <property type="term" value="F:pyridoxal phosphate binding"/>
    <property type="evidence" value="ECO:0007669"/>
    <property type="project" value="InterPro"/>
</dbReference>
<sequence length="206" mass="23653">MKVVSTNIAKPTTIEWNGEKLETGIYKTPVSSSIYLGKNDVNNDSVIDRKDHGGEHKACYFYSASHYAHFKELYPNLDWKFGMFGENITIDNFEETNIRIGDTFKIGSAIIQVSEPRQPCFKLGLRFKNQKILKDFIQSSYSGFYVRIIEEGEVKNGDNLTLIERNPNDISVEDVFSLLSYNKDNELLKQAIKEESLLSEKYRNSI</sequence>
<dbReference type="AlphaFoldDB" id="A0A5C6RUB5"/>
<dbReference type="InterPro" id="IPR052353">
    <property type="entry name" value="Benzoxazolinone_Detox_Enz"/>
</dbReference>
<dbReference type="RefSeq" id="WP_147099508.1">
    <property type="nucleotide sequence ID" value="NZ_VOOS01000002.1"/>
</dbReference>
<accession>A0A5C6RUB5</accession>
<keyword evidence="3" id="KW-1185">Reference proteome</keyword>
<evidence type="ECO:0000259" key="1">
    <source>
        <dbReference type="PROSITE" id="PS51340"/>
    </source>
</evidence>
<name>A0A5C6RUB5_9FLAO</name>
<dbReference type="Pfam" id="PF03473">
    <property type="entry name" value="MOSC"/>
    <property type="match status" value="1"/>
</dbReference>
<dbReference type="GO" id="GO:0030151">
    <property type="term" value="F:molybdenum ion binding"/>
    <property type="evidence" value="ECO:0007669"/>
    <property type="project" value="InterPro"/>
</dbReference>
<proteinExistence type="predicted"/>
<gene>
    <name evidence="2" type="ORF">FRY74_05760</name>
</gene>
<dbReference type="InterPro" id="IPR005302">
    <property type="entry name" value="MoCF_Sase_C"/>
</dbReference>
<comment type="caution">
    <text evidence="2">The sequence shown here is derived from an EMBL/GenBank/DDBJ whole genome shotgun (WGS) entry which is preliminary data.</text>
</comment>
<protein>
    <submittedName>
        <fullName evidence="2">MOSC domain-containing protein</fullName>
    </submittedName>
</protein>
<dbReference type="EMBL" id="VOOS01000002">
    <property type="protein sequence ID" value="TXB66076.1"/>
    <property type="molecule type" value="Genomic_DNA"/>
</dbReference>
<dbReference type="PROSITE" id="PS51340">
    <property type="entry name" value="MOSC"/>
    <property type="match status" value="1"/>
</dbReference>
<dbReference type="Gene3D" id="2.40.33.20">
    <property type="entry name" value="PK beta-barrel domain-like"/>
    <property type="match status" value="1"/>
</dbReference>